<organism evidence="2 3">
    <name type="scientific">Fonsecaea erecta</name>
    <dbReference type="NCBI Taxonomy" id="1367422"/>
    <lineage>
        <taxon>Eukaryota</taxon>
        <taxon>Fungi</taxon>
        <taxon>Dikarya</taxon>
        <taxon>Ascomycota</taxon>
        <taxon>Pezizomycotina</taxon>
        <taxon>Eurotiomycetes</taxon>
        <taxon>Chaetothyriomycetidae</taxon>
        <taxon>Chaetothyriales</taxon>
        <taxon>Herpotrichiellaceae</taxon>
        <taxon>Fonsecaea</taxon>
    </lineage>
</organism>
<name>A0A178ZHP1_9EURO</name>
<protein>
    <submittedName>
        <fullName evidence="2">Uncharacterized protein</fullName>
    </submittedName>
</protein>
<comment type="caution">
    <text evidence="2">The sequence shown here is derived from an EMBL/GenBank/DDBJ whole genome shotgun (WGS) entry which is preliminary data.</text>
</comment>
<dbReference type="Proteomes" id="UP000078343">
    <property type="component" value="Unassembled WGS sequence"/>
</dbReference>
<dbReference type="EMBL" id="LVYI01000005">
    <property type="protein sequence ID" value="OAP59001.1"/>
    <property type="molecule type" value="Genomic_DNA"/>
</dbReference>
<gene>
    <name evidence="2" type="ORF">AYL99_06298</name>
</gene>
<evidence type="ECO:0000313" key="2">
    <source>
        <dbReference type="EMBL" id="OAP59001.1"/>
    </source>
</evidence>
<reference evidence="2 3" key="1">
    <citation type="submission" date="2016-04" db="EMBL/GenBank/DDBJ databases">
        <title>Draft genome of Fonsecaea erecta CBS 125763.</title>
        <authorList>
            <person name="Weiss V.A."/>
            <person name="Vicente V.A."/>
            <person name="Raittz R.T."/>
            <person name="Moreno L.F."/>
            <person name="De Souza E.M."/>
            <person name="Pedrosa F.O."/>
            <person name="Steffens M.B."/>
            <person name="Faoro H."/>
            <person name="Tadra-Sfeir M.Z."/>
            <person name="Najafzadeh M.J."/>
            <person name="Felipe M.S."/>
            <person name="Teixeira M."/>
            <person name="Sun J."/>
            <person name="Xi L."/>
            <person name="Gomes R."/>
            <person name="De Azevedo C.M."/>
            <person name="Salgado C.G."/>
            <person name="Da Silva M.B."/>
            <person name="Nascimento M.F."/>
            <person name="Queiroz-Telles F."/>
            <person name="Attili D.S."/>
            <person name="Gorbushina A."/>
        </authorList>
    </citation>
    <scope>NUCLEOTIDE SEQUENCE [LARGE SCALE GENOMIC DNA]</scope>
    <source>
        <strain evidence="2 3">CBS 125763</strain>
    </source>
</reference>
<dbReference type="GeneID" id="30010466"/>
<dbReference type="AlphaFoldDB" id="A0A178ZHP1"/>
<accession>A0A178ZHP1</accession>
<proteinExistence type="predicted"/>
<feature type="region of interest" description="Disordered" evidence="1">
    <location>
        <begin position="277"/>
        <end position="297"/>
    </location>
</feature>
<evidence type="ECO:0000313" key="3">
    <source>
        <dbReference type="Proteomes" id="UP000078343"/>
    </source>
</evidence>
<sequence length="489" mass="55587">MAQNHNDIHSRRQAQYSAAPYGLAVFILLPRAMNFWRVRDFLYPQKVYDSPVCIRSSSNTRPDACGIRNSLSASPISTLPPGNHSHGFTVTEFWEFPSLLRSRVFIYQSSSGLVTPVHESLPNMASYDARLIPVREHVVSEALSSLVRNPKMSIVDCYRTAIHNFLRLSVENNFLDLVRRFDLEVDFAIQIIRATKQPEQFTLEQMDNLQALGKSFTELAPTYREIWVQEVTRLNLWPHHEANIVDANEFQRYIGGRDWETEWVQGTLVRNEPEVGVHNNPHHHGNIIDGDNGQEEGSARDVNTVEIDDTALAALEDTVTSAGDGDNDSAADNNGQTILYRGRDAQGIITWSTAIDGGLTPFAQYTHGVGRPWKCLLCDRCLVTEKGSLQSHLRQRHSLAGLKAMKIENENYSNFQGHDDNDCYMWGQYVQGDPRPWKCLLCRTHAGIKVGKKTFARHFQKTHGIRVVLPPVTPEEVRRHNRRRQPQQQ</sequence>
<keyword evidence="3" id="KW-1185">Reference proteome</keyword>
<dbReference type="RefSeq" id="XP_018692368.1">
    <property type="nucleotide sequence ID" value="XM_018837808.1"/>
</dbReference>
<dbReference type="OrthoDB" id="4139190at2759"/>
<evidence type="ECO:0000256" key="1">
    <source>
        <dbReference type="SAM" id="MobiDB-lite"/>
    </source>
</evidence>